<reference evidence="2 3" key="1">
    <citation type="submission" date="2018-08" db="EMBL/GenBank/DDBJ databases">
        <title>Genome of Clostridium chromiireducens C1, DSM12136.</title>
        <authorList>
            <person name="Xing M."/>
            <person name="Wei Y."/>
            <person name="Ang E.L."/>
            <person name="Zhao H."/>
            <person name="Zhang Y."/>
        </authorList>
    </citation>
    <scope>NUCLEOTIDE SEQUENCE [LARGE SCALE GENOMIC DNA]</scope>
    <source>
        <strain evidence="2 3">C1</strain>
    </source>
</reference>
<evidence type="ECO:0000313" key="2">
    <source>
        <dbReference type="EMBL" id="RII34631.1"/>
    </source>
</evidence>
<feature type="domain" description="Mor transcription activator" evidence="1">
    <location>
        <begin position="14"/>
        <end position="79"/>
    </location>
</feature>
<evidence type="ECO:0000259" key="1">
    <source>
        <dbReference type="Pfam" id="PF08765"/>
    </source>
</evidence>
<dbReference type="Pfam" id="PF08765">
    <property type="entry name" value="Mor"/>
    <property type="match status" value="1"/>
</dbReference>
<gene>
    <name evidence="2" type="ORF">D2A34_14345</name>
</gene>
<dbReference type="InterPro" id="IPR009057">
    <property type="entry name" value="Homeodomain-like_sf"/>
</dbReference>
<protein>
    <recommendedName>
        <fullName evidence="1">Mor transcription activator domain-containing protein</fullName>
    </recommendedName>
</protein>
<dbReference type="EMBL" id="QXDJ01000003">
    <property type="protein sequence ID" value="RII34631.1"/>
    <property type="molecule type" value="Genomic_DNA"/>
</dbReference>
<dbReference type="PANTHER" id="PTHR37812:SF1">
    <property type="entry name" value="MU-LIKE PROPHAGE FLUMU PROTEIN C"/>
    <property type="match status" value="1"/>
</dbReference>
<organism evidence="2 3">
    <name type="scientific">Clostridium chromiireducens</name>
    <dbReference type="NCBI Taxonomy" id="225345"/>
    <lineage>
        <taxon>Bacteria</taxon>
        <taxon>Bacillati</taxon>
        <taxon>Bacillota</taxon>
        <taxon>Clostridia</taxon>
        <taxon>Eubacteriales</taxon>
        <taxon>Clostridiaceae</taxon>
        <taxon>Clostridium</taxon>
    </lineage>
</organism>
<sequence>MTPDMLPEPYGYYAKIIGMDNFCKMAEKLGGTTIYIPKYDSIFRNLRNEKIKKEFNGYNYQDLAIKYNVCERTVRNICDGVTPVIDGQINLFDNI</sequence>
<dbReference type="Proteomes" id="UP000265930">
    <property type="component" value="Unassembled WGS sequence"/>
</dbReference>
<dbReference type="Gene3D" id="1.10.10.60">
    <property type="entry name" value="Homeodomain-like"/>
    <property type="match status" value="1"/>
</dbReference>
<dbReference type="AlphaFoldDB" id="A0A399INU1"/>
<dbReference type="SUPFAM" id="SSF46689">
    <property type="entry name" value="Homeodomain-like"/>
    <property type="match status" value="1"/>
</dbReference>
<dbReference type="InterPro" id="IPR052411">
    <property type="entry name" value="c-mor_Regulatory_Protein"/>
</dbReference>
<comment type="caution">
    <text evidence="2">The sequence shown here is derived from an EMBL/GenBank/DDBJ whole genome shotgun (WGS) entry which is preliminary data.</text>
</comment>
<name>A0A399INU1_9CLOT</name>
<dbReference type="InterPro" id="IPR014875">
    <property type="entry name" value="Mor_transcription_activator"/>
</dbReference>
<proteinExistence type="predicted"/>
<evidence type="ECO:0000313" key="3">
    <source>
        <dbReference type="Proteomes" id="UP000265930"/>
    </source>
</evidence>
<accession>A0A399INU1</accession>
<dbReference type="PANTHER" id="PTHR37812">
    <property type="entry name" value="MU-LIKE PROPHAGE FLUMU PROTEIN C"/>
    <property type="match status" value="1"/>
</dbReference>